<protein>
    <submittedName>
        <fullName evidence="1">Uncharacterized protein</fullName>
    </submittedName>
</protein>
<name>A0A8E2I617_9BACI</name>
<feature type="non-terminal residue" evidence="1">
    <location>
        <position position="123"/>
    </location>
</feature>
<gene>
    <name evidence="1" type="ORF">BWZ43_25810</name>
</gene>
<evidence type="ECO:0000313" key="1">
    <source>
        <dbReference type="EMBL" id="OOP61079.1"/>
    </source>
</evidence>
<sequence length="123" mass="14481">MELIYQEHSFQLNKQTNVEIIIEKIHEILEDGVFFSHLIIDGKEVYEDFEIYLLDHLTQIKQIKVITKTVGEFINELLLTAEGYLDRAIPEVSLLSNEFYQNSSTEGWNKFSQMLEGIQWLNQ</sequence>
<reference evidence="1 2" key="1">
    <citation type="submission" date="2017-01" db="EMBL/GenBank/DDBJ databases">
        <title>Draft genome sequence of Bacillus oleronius.</title>
        <authorList>
            <person name="Allam M."/>
        </authorList>
    </citation>
    <scope>NUCLEOTIDE SEQUENCE [LARGE SCALE GENOMIC DNA]</scope>
    <source>
        <strain evidence="1 2">DSM 9356</strain>
    </source>
</reference>
<dbReference type="EMBL" id="MTLA01000582">
    <property type="protein sequence ID" value="OOP61079.1"/>
    <property type="molecule type" value="Genomic_DNA"/>
</dbReference>
<evidence type="ECO:0000313" key="2">
    <source>
        <dbReference type="Proteomes" id="UP000189761"/>
    </source>
</evidence>
<dbReference type="Proteomes" id="UP000189761">
    <property type="component" value="Unassembled WGS sequence"/>
</dbReference>
<accession>A0A8E2I617</accession>
<comment type="caution">
    <text evidence="1">The sequence shown here is derived from an EMBL/GenBank/DDBJ whole genome shotgun (WGS) entry which is preliminary data.</text>
</comment>
<keyword evidence="2" id="KW-1185">Reference proteome</keyword>
<organism evidence="1 2">
    <name type="scientific">Heyndrickxia oleronia</name>
    <dbReference type="NCBI Taxonomy" id="38875"/>
    <lineage>
        <taxon>Bacteria</taxon>
        <taxon>Bacillati</taxon>
        <taxon>Bacillota</taxon>
        <taxon>Bacilli</taxon>
        <taxon>Bacillales</taxon>
        <taxon>Bacillaceae</taxon>
        <taxon>Heyndrickxia</taxon>
    </lineage>
</organism>
<dbReference type="AlphaFoldDB" id="A0A8E2I617"/>
<proteinExistence type="predicted"/>